<proteinExistence type="predicted"/>
<dbReference type="InterPro" id="IPR019587">
    <property type="entry name" value="Polyketide_cyclase/dehydratase"/>
</dbReference>
<evidence type="ECO:0008006" key="3">
    <source>
        <dbReference type="Google" id="ProtNLM"/>
    </source>
</evidence>
<protein>
    <recommendedName>
        <fullName evidence="3">Coenzyme Q-binding protein COQ10 START domain-containing protein</fullName>
    </recommendedName>
</protein>
<dbReference type="Pfam" id="PF10604">
    <property type="entry name" value="Polyketide_cyc2"/>
    <property type="match status" value="1"/>
</dbReference>
<organism evidence="1 2">
    <name type="scientific">Gordonia hirsuta DSM 44140 = NBRC 16056</name>
    <dbReference type="NCBI Taxonomy" id="1121927"/>
    <lineage>
        <taxon>Bacteria</taxon>
        <taxon>Bacillati</taxon>
        <taxon>Actinomycetota</taxon>
        <taxon>Actinomycetes</taxon>
        <taxon>Mycobacteriales</taxon>
        <taxon>Gordoniaceae</taxon>
        <taxon>Gordonia</taxon>
    </lineage>
</organism>
<dbReference type="Gene3D" id="3.30.530.20">
    <property type="match status" value="1"/>
</dbReference>
<evidence type="ECO:0000313" key="2">
    <source>
        <dbReference type="Proteomes" id="UP000053405"/>
    </source>
</evidence>
<dbReference type="EMBL" id="BANT01000004">
    <property type="protein sequence ID" value="GAC56144.1"/>
    <property type="molecule type" value="Genomic_DNA"/>
</dbReference>
<sequence length="146" mass="16215">MTEVNHEAVIKAPRERVFAYIDNYENVPEYMFGISRFRPTTDVVHGLGAEFETIIKVGPKELKSTVRCVEWVENEKIRLESIAGMGANTTWSMRDGDEEGTTIMHVEFDFTLPGGITGKVLGGLIGPFADQGIKYTDGKVRAACEN</sequence>
<keyword evidence="2" id="KW-1185">Reference proteome</keyword>
<comment type="caution">
    <text evidence="1">The sequence shown here is derived from an EMBL/GenBank/DDBJ whole genome shotgun (WGS) entry which is preliminary data.</text>
</comment>
<dbReference type="SUPFAM" id="SSF55961">
    <property type="entry name" value="Bet v1-like"/>
    <property type="match status" value="1"/>
</dbReference>
<dbReference type="AlphaFoldDB" id="L7L5D2"/>
<gene>
    <name evidence="1" type="ORF">GOHSU_04_00130</name>
</gene>
<dbReference type="InterPro" id="IPR023393">
    <property type="entry name" value="START-like_dom_sf"/>
</dbReference>
<name>L7L5D2_9ACTN</name>
<dbReference type="CDD" id="cd07812">
    <property type="entry name" value="SRPBCC"/>
    <property type="match status" value="1"/>
</dbReference>
<evidence type="ECO:0000313" key="1">
    <source>
        <dbReference type="EMBL" id="GAC56144.1"/>
    </source>
</evidence>
<dbReference type="Proteomes" id="UP000053405">
    <property type="component" value="Unassembled WGS sequence"/>
</dbReference>
<dbReference type="eggNOG" id="COG5637">
    <property type="taxonomic scope" value="Bacteria"/>
</dbReference>
<reference evidence="1 2" key="1">
    <citation type="submission" date="2012-12" db="EMBL/GenBank/DDBJ databases">
        <title>Whole genome shotgun sequence of Gordonia hirsuta NBRC 16056.</title>
        <authorList>
            <person name="Isaki-Nakamura S."/>
            <person name="Hosoyama A."/>
            <person name="Tsuchikane K."/>
            <person name="Katsumata H."/>
            <person name="Baba S."/>
            <person name="Yamazaki S."/>
            <person name="Fujita N."/>
        </authorList>
    </citation>
    <scope>NUCLEOTIDE SEQUENCE [LARGE SCALE GENOMIC DNA]</scope>
    <source>
        <strain evidence="1 2">NBRC 16056</strain>
    </source>
</reference>
<dbReference type="RefSeq" id="WP_005935790.1">
    <property type="nucleotide sequence ID" value="NZ_ATVK01000041.1"/>
</dbReference>
<accession>L7L5D2</accession>
<dbReference type="STRING" id="1121927.GOHSU_04_00130"/>
<dbReference type="OrthoDB" id="4560923at2"/>